<feature type="region of interest" description="Disordered" evidence="1">
    <location>
        <begin position="1"/>
        <end position="20"/>
    </location>
</feature>
<dbReference type="AlphaFoldDB" id="A0A8D8RGX7"/>
<accession>A0A8D8RGX7</accession>
<dbReference type="EMBL" id="HBUF01153736">
    <property type="protein sequence ID" value="CAG6648689.1"/>
    <property type="molecule type" value="Transcribed_RNA"/>
</dbReference>
<evidence type="ECO:0000256" key="1">
    <source>
        <dbReference type="SAM" id="MobiDB-lite"/>
    </source>
</evidence>
<protein>
    <submittedName>
        <fullName evidence="2">Uncharacterized protein</fullName>
    </submittedName>
</protein>
<evidence type="ECO:0000313" key="2">
    <source>
        <dbReference type="EMBL" id="CAG6648689.1"/>
    </source>
</evidence>
<reference evidence="2" key="1">
    <citation type="submission" date="2021-05" db="EMBL/GenBank/DDBJ databases">
        <authorList>
            <person name="Alioto T."/>
            <person name="Alioto T."/>
            <person name="Gomez Garrido J."/>
        </authorList>
    </citation>
    <scope>NUCLEOTIDE SEQUENCE</scope>
</reference>
<proteinExistence type="predicted"/>
<organism evidence="2">
    <name type="scientific">Cacopsylla melanoneura</name>
    <dbReference type="NCBI Taxonomy" id="428564"/>
    <lineage>
        <taxon>Eukaryota</taxon>
        <taxon>Metazoa</taxon>
        <taxon>Ecdysozoa</taxon>
        <taxon>Arthropoda</taxon>
        <taxon>Hexapoda</taxon>
        <taxon>Insecta</taxon>
        <taxon>Pterygota</taxon>
        <taxon>Neoptera</taxon>
        <taxon>Paraneoptera</taxon>
        <taxon>Hemiptera</taxon>
        <taxon>Sternorrhyncha</taxon>
        <taxon>Psylloidea</taxon>
        <taxon>Psyllidae</taxon>
        <taxon>Psyllinae</taxon>
        <taxon>Cacopsylla</taxon>
    </lineage>
</organism>
<sequence length="130" mass="15047">MLVTKIQPSPSRIQSSLSIPNSHSHRNLLSLHQQQQTKISVPNSKTIPLHTLLGLLSLIPNFKYLRLYNQLYALTQPVTTAHTQHVIAFQGHSARINFQTLRQYHSAVRQLLRLRNLFLQFEIDYRVSLI</sequence>
<name>A0A8D8RGX7_9HEMI</name>